<evidence type="ECO:0000313" key="2">
    <source>
        <dbReference type="EMBL" id="EGI63018.1"/>
    </source>
</evidence>
<evidence type="ECO:0000313" key="3">
    <source>
        <dbReference type="Proteomes" id="UP000007755"/>
    </source>
</evidence>
<dbReference type="EMBL" id="GL888294">
    <property type="protein sequence ID" value="EGI63018.1"/>
    <property type="molecule type" value="Genomic_DNA"/>
</dbReference>
<organism evidence="3">
    <name type="scientific">Acromyrmex echinatior</name>
    <name type="common">Panamanian leafcutter ant</name>
    <name type="synonym">Acromyrmex octospinosus echinatior</name>
    <dbReference type="NCBI Taxonomy" id="103372"/>
    <lineage>
        <taxon>Eukaryota</taxon>
        <taxon>Metazoa</taxon>
        <taxon>Ecdysozoa</taxon>
        <taxon>Arthropoda</taxon>
        <taxon>Hexapoda</taxon>
        <taxon>Insecta</taxon>
        <taxon>Pterygota</taxon>
        <taxon>Neoptera</taxon>
        <taxon>Endopterygota</taxon>
        <taxon>Hymenoptera</taxon>
        <taxon>Apocrita</taxon>
        <taxon>Aculeata</taxon>
        <taxon>Formicoidea</taxon>
        <taxon>Formicidae</taxon>
        <taxon>Myrmicinae</taxon>
        <taxon>Acromyrmex</taxon>
    </lineage>
</organism>
<gene>
    <name evidence="2" type="ORF">G5I_08601</name>
</gene>
<keyword evidence="1" id="KW-0175">Coiled coil</keyword>
<accession>F4WRZ5</accession>
<reference evidence="2" key="1">
    <citation type="submission" date="2011-02" db="EMBL/GenBank/DDBJ databases">
        <title>The genome of the leaf-cutting ant Acromyrmex echinatior suggests key adaptations to social evolution and fungus farming.</title>
        <authorList>
            <person name="Nygaard S."/>
            <person name="Zhang G."/>
        </authorList>
    </citation>
    <scope>NUCLEOTIDE SEQUENCE</scope>
</reference>
<protein>
    <submittedName>
        <fullName evidence="2">Uncharacterized protein</fullName>
    </submittedName>
</protein>
<dbReference type="Proteomes" id="UP000007755">
    <property type="component" value="Unassembled WGS sequence"/>
</dbReference>
<sequence>MNETLTDDSKMFNQNACLHRCRHWLLRCGSCPGTYLSHCVCQLMLRVREIIDSSSERNAIKIAHRAFILHNDWKLVNDDSDISIPPNLNMTRNKNKATEQKVAPDTPGISQVMEIDNLTVNIEELLAENKALKTEIKLLKLLDEDRGRQNPVNNIPTYNIFEALNNTSTTNPYQEEEIKC</sequence>
<evidence type="ECO:0000256" key="1">
    <source>
        <dbReference type="SAM" id="Coils"/>
    </source>
</evidence>
<feature type="coiled-coil region" evidence="1">
    <location>
        <begin position="115"/>
        <end position="142"/>
    </location>
</feature>
<proteinExistence type="predicted"/>
<dbReference type="InParanoid" id="F4WRZ5"/>
<keyword evidence="3" id="KW-1185">Reference proteome</keyword>
<name>F4WRZ5_ACREC</name>
<dbReference type="AlphaFoldDB" id="F4WRZ5"/>